<gene>
    <name evidence="2" type="ORF">PMEA_00016202</name>
</gene>
<sequence length="287" mass="32971">MSLKLVIVAVHLLLLLVVDFSSGNFCDQGPPGRYCYKDLTGWYDCKIDAKTQKMTETKHNCPPNKRCQCFYGPSCSSNITDPCATYQLPPPLPKVFSTFYTTTVTNCKNKACTTVTNIGEMLQNATAGEQRIDEIGISWTTRFIFPFQYIENDDYIQFDTAWFKKSCILKTRSIFPRFGVPNYFTCDLSEKFIEKYNATLKMCSWESGGRSKTEMVSLERWFLESLPDGRYKPYMYQSISRPTPSSNNTEYTDTMYYSFFTDFLDPSQLTMPTFCAQGVAAFYKTEV</sequence>
<organism evidence="2 3">
    <name type="scientific">Pocillopora meandrina</name>
    <dbReference type="NCBI Taxonomy" id="46732"/>
    <lineage>
        <taxon>Eukaryota</taxon>
        <taxon>Metazoa</taxon>
        <taxon>Cnidaria</taxon>
        <taxon>Anthozoa</taxon>
        <taxon>Hexacorallia</taxon>
        <taxon>Scleractinia</taxon>
        <taxon>Astrocoeniina</taxon>
        <taxon>Pocilloporidae</taxon>
        <taxon>Pocillopora</taxon>
    </lineage>
</organism>
<accession>A0AAU9X3V3</accession>
<protein>
    <submittedName>
        <fullName evidence="2">Uncharacterized protein</fullName>
    </submittedName>
</protein>
<dbReference type="Proteomes" id="UP001159428">
    <property type="component" value="Unassembled WGS sequence"/>
</dbReference>
<feature type="chain" id="PRO_5043471325" evidence="1">
    <location>
        <begin position="24"/>
        <end position="287"/>
    </location>
</feature>
<proteinExistence type="predicted"/>
<evidence type="ECO:0000313" key="3">
    <source>
        <dbReference type="Proteomes" id="UP001159428"/>
    </source>
</evidence>
<comment type="caution">
    <text evidence="2">The sequence shown here is derived from an EMBL/GenBank/DDBJ whole genome shotgun (WGS) entry which is preliminary data.</text>
</comment>
<keyword evidence="1" id="KW-0732">Signal</keyword>
<evidence type="ECO:0000256" key="1">
    <source>
        <dbReference type="SAM" id="SignalP"/>
    </source>
</evidence>
<reference evidence="2 3" key="1">
    <citation type="submission" date="2022-05" db="EMBL/GenBank/DDBJ databases">
        <authorList>
            <consortium name="Genoscope - CEA"/>
            <person name="William W."/>
        </authorList>
    </citation>
    <scope>NUCLEOTIDE SEQUENCE [LARGE SCALE GENOMIC DNA]</scope>
</reference>
<feature type="signal peptide" evidence="1">
    <location>
        <begin position="1"/>
        <end position="23"/>
    </location>
</feature>
<name>A0AAU9X3V3_9CNID</name>
<dbReference type="AlphaFoldDB" id="A0AAU9X3V3"/>
<dbReference type="EMBL" id="CALNXJ010000029">
    <property type="protein sequence ID" value="CAH3135391.1"/>
    <property type="molecule type" value="Genomic_DNA"/>
</dbReference>
<keyword evidence="3" id="KW-1185">Reference proteome</keyword>
<evidence type="ECO:0000313" key="2">
    <source>
        <dbReference type="EMBL" id="CAH3135391.1"/>
    </source>
</evidence>